<accession>A0A833R0R5</accession>
<feature type="transmembrane region" description="Helical" evidence="1">
    <location>
        <begin position="83"/>
        <end position="106"/>
    </location>
</feature>
<keyword evidence="3" id="KW-1185">Reference proteome</keyword>
<comment type="caution">
    <text evidence="2">The sequence shown here is derived from an EMBL/GenBank/DDBJ whole genome shotgun (WGS) entry which is preliminary data.</text>
</comment>
<dbReference type="Proteomes" id="UP000623129">
    <property type="component" value="Unassembled WGS sequence"/>
</dbReference>
<feature type="transmembrane region" description="Helical" evidence="1">
    <location>
        <begin position="118"/>
        <end position="142"/>
    </location>
</feature>
<keyword evidence="1" id="KW-1133">Transmembrane helix</keyword>
<dbReference type="EMBL" id="SWLB01000007">
    <property type="protein sequence ID" value="KAF3336415.1"/>
    <property type="molecule type" value="Genomic_DNA"/>
</dbReference>
<reference evidence="2" key="1">
    <citation type="submission" date="2020-01" db="EMBL/GenBank/DDBJ databases">
        <title>Genome sequence of Kobresia littledalei, the first chromosome-level genome in the family Cyperaceae.</title>
        <authorList>
            <person name="Qu G."/>
        </authorList>
    </citation>
    <scope>NUCLEOTIDE SEQUENCE</scope>
    <source>
        <strain evidence="2">C.B.Clarke</strain>
        <tissue evidence="2">Leaf</tissue>
    </source>
</reference>
<name>A0A833R0R5_9POAL</name>
<organism evidence="2 3">
    <name type="scientific">Carex littledalei</name>
    <dbReference type="NCBI Taxonomy" id="544730"/>
    <lineage>
        <taxon>Eukaryota</taxon>
        <taxon>Viridiplantae</taxon>
        <taxon>Streptophyta</taxon>
        <taxon>Embryophyta</taxon>
        <taxon>Tracheophyta</taxon>
        <taxon>Spermatophyta</taxon>
        <taxon>Magnoliopsida</taxon>
        <taxon>Liliopsida</taxon>
        <taxon>Poales</taxon>
        <taxon>Cyperaceae</taxon>
        <taxon>Cyperoideae</taxon>
        <taxon>Cariceae</taxon>
        <taxon>Carex</taxon>
        <taxon>Carex subgen. Euthyceras</taxon>
    </lineage>
</organism>
<evidence type="ECO:0000313" key="2">
    <source>
        <dbReference type="EMBL" id="KAF3336415.1"/>
    </source>
</evidence>
<evidence type="ECO:0000256" key="1">
    <source>
        <dbReference type="SAM" id="Phobius"/>
    </source>
</evidence>
<gene>
    <name evidence="2" type="ORF">FCM35_KLT19001</name>
</gene>
<dbReference type="AlphaFoldDB" id="A0A833R0R5"/>
<sequence length="145" mass="16017">MEEAGALYLMGNLMRAQYRAHRAIIRAGRARAPDQENMQLRHLGSSLAMMAKINAVVACYAFINPPAKNLADQIPMYMRMIISVVQGFTFVSGIIAMAIGWLLIVHDNPLQHRRLAKVILLLIQFASAFALGILLLACSSSIDLH</sequence>
<keyword evidence="1" id="KW-0812">Transmembrane</keyword>
<protein>
    <submittedName>
        <fullName evidence="2">Uncharacterized protein</fullName>
    </submittedName>
</protein>
<keyword evidence="1" id="KW-0472">Membrane</keyword>
<evidence type="ECO:0000313" key="3">
    <source>
        <dbReference type="Proteomes" id="UP000623129"/>
    </source>
</evidence>
<proteinExistence type="predicted"/>